<dbReference type="EMBL" id="JAJVDC020000058">
    <property type="protein sequence ID" value="KAL1629082.1"/>
    <property type="molecule type" value="Genomic_DNA"/>
</dbReference>
<evidence type="ECO:0000256" key="5">
    <source>
        <dbReference type="ARBA" id="ARBA00022912"/>
    </source>
</evidence>
<evidence type="ECO:0000313" key="8">
    <source>
        <dbReference type="EMBL" id="KAL1629082.1"/>
    </source>
</evidence>
<comment type="function">
    <text evidence="1">Highly specific phosphatase involved in the metabolism of ADP-ribose 1''-phosphate (Appr1p) which is produced as a consequence of tRNA splicing.</text>
</comment>
<dbReference type="Pfam" id="PF01661">
    <property type="entry name" value="Macro"/>
    <property type="match status" value="1"/>
</dbReference>
<evidence type="ECO:0000256" key="6">
    <source>
        <dbReference type="ARBA" id="ARBA00034427"/>
    </source>
</evidence>
<dbReference type="SMART" id="SM00506">
    <property type="entry name" value="A1pp"/>
    <property type="match status" value="1"/>
</dbReference>
<dbReference type="PANTHER" id="PTHR12521:SF0">
    <property type="entry name" value="ADP-RIBOSE GLYCOHYDROLASE OARD1"/>
    <property type="match status" value="1"/>
</dbReference>
<evidence type="ECO:0000256" key="1">
    <source>
        <dbReference type="ARBA" id="ARBA00002432"/>
    </source>
</evidence>
<dbReference type="InterPro" id="IPR050892">
    <property type="entry name" value="ADP-ribose_metab_enzymes"/>
</dbReference>
<comment type="catalytic activity">
    <reaction evidence="6">
        <text>ADP-alpha-D-ribose 1''-phosphate + H2O = ADP-D-ribose + phosphate</text>
        <dbReference type="Rhea" id="RHEA:25029"/>
        <dbReference type="ChEBI" id="CHEBI:15377"/>
        <dbReference type="ChEBI" id="CHEBI:43474"/>
        <dbReference type="ChEBI" id="CHEBI:57967"/>
        <dbReference type="ChEBI" id="CHEBI:58753"/>
        <dbReference type="EC" id="3.1.3.84"/>
    </reaction>
</comment>
<dbReference type="EC" id="3.1.3.84" evidence="3"/>
<organism evidence="8 9">
    <name type="scientific">Neofusicoccum ribis</name>
    <dbReference type="NCBI Taxonomy" id="45134"/>
    <lineage>
        <taxon>Eukaryota</taxon>
        <taxon>Fungi</taxon>
        <taxon>Dikarya</taxon>
        <taxon>Ascomycota</taxon>
        <taxon>Pezizomycotina</taxon>
        <taxon>Dothideomycetes</taxon>
        <taxon>Dothideomycetes incertae sedis</taxon>
        <taxon>Botryosphaeriales</taxon>
        <taxon>Botryosphaeriaceae</taxon>
        <taxon>Neofusicoccum</taxon>
    </lineage>
</organism>
<keyword evidence="5" id="KW-0904">Protein phosphatase</keyword>
<comment type="caution">
    <text evidence="8">The sequence shown here is derived from an EMBL/GenBank/DDBJ whole genome shotgun (WGS) entry which is preliminary data.</text>
</comment>
<name>A0ABR3ST01_9PEZI</name>
<evidence type="ECO:0000256" key="4">
    <source>
        <dbReference type="ARBA" id="ARBA00019744"/>
    </source>
</evidence>
<protein>
    <recommendedName>
        <fullName evidence="4">ADP-ribose 1''-phosphate phosphatase</fullName>
        <ecNumber evidence="3">3.1.3.84</ecNumber>
    </recommendedName>
</protein>
<dbReference type="CDD" id="cd02901">
    <property type="entry name" value="Macro_Poa1p-like"/>
    <property type="match status" value="1"/>
</dbReference>
<dbReference type="Gene3D" id="3.40.220.10">
    <property type="entry name" value="Leucine Aminopeptidase, subunit E, domain 1"/>
    <property type="match status" value="1"/>
</dbReference>
<comment type="similarity">
    <text evidence="2">Belongs to the POA1 family.</text>
</comment>
<evidence type="ECO:0000259" key="7">
    <source>
        <dbReference type="PROSITE" id="PS51154"/>
    </source>
</evidence>
<evidence type="ECO:0000256" key="2">
    <source>
        <dbReference type="ARBA" id="ARBA00006575"/>
    </source>
</evidence>
<dbReference type="PROSITE" id="PS51154">
    <property type="entry name" value="MACRO"/>
    <property type="match status" value="1"/>
</dbReference>
<dbReference type="InterPro" id="IPR002589">
    <property type="entry name" value="Macro_dom"/>
</dbReference>
<dbReference type="Proteomes" id="UP001521116">
    <property type="component" value="Unassembled WGS sequence"/>
</dbReference>
<feature type="domain" description="Macro" evidence="7">
    <location>
        <begin position="29"/>
        <end position="205"/>
    </location>
</feature>
<sequence length="205" mass="22408">MPPKTASQQVSAYDNEPSRMGAFHREKTDAAENLSSPSTLVVKEVVGDIFDAPPNAVIVHACNCIGDWGAGIAAAFKKHYPSAFKLHQEFCKNAPEGTAKIATAQLIPPVDSEERRHYVGCVFTSVHYGRKRDSPTAILENTGPAMVDLLRKIVEVNKTSDVGEVRMCKINSGLFGVPWEKTLEVLQDIKLEPGMPSTVKVFERA</sequence>
<gene>
    <name evidence="8" type="primary">POA1</name>
    <name evidence="8" type="ORF">SLS56_005636</name>
</gene>
<accession>A0ABR3ST01</accession>
<keyword evidence="5" id="KW-0378">Hydrolase</keyword>
<dbReference type="SUPFAM" id="SSF52949">
    <property type="entry name" value="Macro domain-like"/>
    <property type="match status" value="1"/>
</dbReference>
<evidence type="ECO:0000313" key="9">
    <source>
        <dbReference type="Proteomes" id="UP001521116"/>
    </source>
</evidence>
<evidence type="ECO:0000256" key="3">
    <source>
        <dbReference type="ARBA" id="ARBA00012983"/>
    </source>
</evidence>
<proteinExistence type="inferred from homology"/>
<dbReference type="InterPro" id="IPR043472">
    <property type="entry name" value="Macro_dom-like"/>
</dbReference>
<dbReference type="PANTHER" id="PTHR12521">
    <property type="entry name" value="PROTEIN C6ORF130"/>
    <property type="match status" value="1"/>
</dbReference>
<reference evidence="8 9" key="1">
    <citation type="submission" date="2024-02" db="EMBL/GenBank/DDBJ databases">
        <title>De novo assembly and annotation of 12 fungi associated with fruit tree decline syndrome in Ontario, Canada.</title>
        <authorList>
            <person name="Sulman M."/>
            <person name="Ellouze W."/>
            <person name="Ilyukhin E."/>
        </authorList>
    </citation>
    <scope>NUCLEOTIDE SEQUENCE [LARGE SCALE GENOMIC DNA]</scope>
    <source>
        <strain evidence="8 9">M1-105</strain>
    </source>
</reference>
<keyword evidence="9" id="KW-1185">Reference proteome</keyword>